<dbReference type="Proteomes" id="UP000007434">
    <property type="component" value="Chromosome"/>
</dbReference>
<protein>
    <recommendedName>
        <fullName evidence="4">DUF501 domain-containing protein</fullName>
    </recommendedName>
</protein>
<reference evidence="2 3" key="2">
    <citation type="journal article" date="2011" name="J. Bacteriol.">
        <title>Complete Genome Sequence of the Haloalkaliphilic, Hydrogen Producing Halanaerobium hydrogenoformans.</title>
        <authorList>
            <person name="Brown S.D."/>
            <person name="Begemann M.B."/>
            <person name="Mormile M.R."/>
            <person name="Wall J.D."/>
            <person name="Han C.S."/>
            <person name="Goodwin L.A."/>
            <person name="Pitluck S."/>
            <person name="Land M.L."/>
            <person name="Hauser L.J."/>
            <person name="Elias D.A."/>
        </authorList>
    </citation>
    <scope>NUCLEOTIDE SEQUENCE [LARGE SCALE GENOMIC DNA]</scope>
    <source>
        <strain evidence="3">sapolanicus</strain>
    </source>
</reference>
<reference evidence="2 3" key="1">
    <citation type="submission" date="2010-11" db="EMBL/GenBank/DDBJ databases">
        <title>Complete sequence of Halanaerobium sp. sapolanicus.</title>
        <authorList>
            <consortium name="US DOE Joint Genome Institute"/>
            <person name="Lucas S."/>
            <person name="Copeland A."/>
            <person name="Lapidus A."/>
            <person name="Cheng J.-F."/>
            <person name="Bruce D."/>
            <person name="Goodwin L."/>
            <person name="Pitluck S."/>
            <person name="Davenport K."/>
            <person name="Detter J.C."/>
            <person name="Han C."/>
            <person name="Tapia R."/>
            <person name="Land M."/>
            <person name="Hauser L."/>
            <person name="Jeffries C."/>
            <person name="Kyrpides N."/>
            <person name="Ivanova N."/>
            <person name="Mikhailova N."/>
            <person name="Begemann M.B."/>
            <person name="Mormile M.R."/>
            <person name="Wall J.D."/>
            <person name="Elias D.A."/>
            <person name="Woyke T."/>
        </authorList>
    </citation>
    <scope>NUCLEOTIDE SEQUENCE [LARGE SCALE GENOMIC DNA]</scope>
    <source>
        <strain evidence="3">sapolanicus</strain>
    </source>
</reference>
<dbReference type="PANTHER" id="PTHR37163:SF1">
    <property type="entry name" value="DUF501 DOMAIN-CONTAINING PROTEIN"/>
    <property type="match status" value="1"/>
</dbReference>
<dbReference type="OrthoDB" id="13546at2"/>
<dbReference type="AlphaFoldDB" id="E4RJG7"/>
<dbReference type="RefSeq" id="WP_013406456.1">
    <property type="nucleotide sequence ID" value="NC_014654.1"/>
</dbReference>
<feature type="coiled-coil region" evidence="1">
    <location>
        <begin position="74"/>
        <end position="108"/>
    </location>
</feature>
<dbReference type="HOGENOM" id="CLU_097805_2_1_9"/>
<keyword evidence="1" id="KW-0175">Coiled coil</keyword>
<sequence>MLLSEKKIVELQLKRNINNFSKSAVFCPFDFPTVVIVNPYKNNIPAPTIYWLSCPYLNYKVDRLEAESNLLAVLQELLDKDHEFKNRMEKAHKKYAKMRRELLSQEDLNKAKSLSENLYQTLLYSGVGGIKDKEGIKCLHTHLAHFLIDKSNPVGEIAFEKIEWPENCSICQERIDKFASSSN</sequence>
<accession>E4RJG7</accession>
<dbReference type="InterPro" id="IPR007511">
    <property type="entry name" value="DUF501"/>
</dbReference>
<keyword evidence="3" id="KW-1185">Reference proteome</keyword>
<dbReference type="eggNOG" id="COG1507">
    <property type="taxonomic scope" value="Bacteria"/>
</dbReference>
<gene>
    <name evidence="2" type="ordered locus">Halsa_1970</name>
</gene>
<organism evidence="2 3">
    <name type="scientific">Halanaerobium hydrogeniformans</name>
    <name type="common">Halanaerobium sp. (strain sapolanicus)</name>
    <dbReference type="NCBI Taxonomy" id="656519"/>
    <lineage>
        <taxon>Bacteria</taxon>
        <taxon>Bacillati</taxon>
        <taxon>Bacillota</taxon>
        <taxon>Clostridia</taxon>
        <taxon>Halanaerobiales</taxon>
        <taxon>Halanaerobiaceae</taxon>
        <taxon>Halanaerobium</taxon>
    </lineage>
</organism>
<evidence type="ECO:0000256" key="1">
    <source>
        <dbReference type="SAM" id="Coils"/>
    </source>
</evidence>
<proteinExistence type="predicted"/>
<name>E4RJG7_HALHG</name>
<dbReference type="PANTHER" id="PTHR37163">
    <property type="entry name" value="CONSERVED PROTEIN"/>
    <property type="match status" value="1"/>
</dbReference>
<dbReference type="KEGG" id="has:Halsa_1970"/>
<evidence type="ECO:0008006" key="4">
    <source>
        <dbReference type="Google" id="ProtNLM"/>
    </source>
</evidence>
<dbReference type="STRING" id="656519.Halsa_1970"/>
<evidence type="ECO:0000313" key="2">
    <source>
        <dbReference type="EMBL" id="ADQ15387.1"/>
    </source>
</evidence>
<evidence type="ECO:0000313" key="3">
    <source>
        <dbReference type="Proteomes" id="UP000007434"/>
    </source>
</evidence>
<dbReference type="EMBL" id="CP002304">
    <property type="protein sequence ID" value="ADQ15387.1"/>
    <property type="molecule type" value="Genomic_DNA"/>
</dbReference>
<dbReference type="Pfam" id="PF04417">
    <property type="entry name" value="DUF501"/>
    <property type="match status" value="1"/>
</dbReference>